<feature type="compositionally biased region" description="Polar residues" evidence="1">
    <location>
        <begin position="148"/>
        <end position="158"/>
    </location>
</feature>
<protein>
    <recommendedName>
        <fullName evidence="5">Lipoprotein</fullName>
    </recommendedName>
</protein>
<proteinExistence type="predicted"/>
<evidence type="ECO:0000313" key="4">
    <source>
        <dbReference type="Proteomes" id="UP000663181"/>
    </source>
</evidence>
<keyword evidence="2" id="KW-0732">Signal</keyword>
<organism evidence="3 4">
    <name type="scientific">Dyella caseinilytica</name>
    <dbReference type="NCBI Taxonomy" id="1849581"/>
    <lineage>
        <taxon>Bacteria</taxon>
        <taxon>Pseudomonadati</taxon>
        <taxon>Pseudomonadota</taxon>
        <taxon>Gammaproteobacteria</taxon>
        <taxon>Lysobacterales</taxon>
        <taxon>Rhodanobacteraceae</taxon>
        <taxon>Dyella</taxon>
    </lineage>
</organism>
<dbReference type="Pfam" id="PF20101">
    <property type="entry name" value="DUF6491"/>
    <property type="match status" value="1"/>
</dbReference>
<dbReference type="Proteomes" id="UP000663181">
    <property type="component" value="Chromosome"/>
</dbReference>
<dbReference type="PROSITE" id="PS51257">
    <property type="entry name" value="PROKAR_LIPOPROTEIN"/>
    <property type="match status" value="1"/>
</dbReference>
<accession>A0ABX7GTS3</accession>
<feature type="signal peptide" evidence="2">
    <location>
        <begin position="1"/>
        <end position="20"/>
    </location>
</feature>
<feature type="region of interest" description="Disordered" evidence="1">
    <location>
        <begin position="136"/>
        <end position="158"/>
    </location>
</feature>
<dbReference type="RefSeq" id="WP_188800388.1">
    <property type="nucleotide sequence ID" value="NZ_BMIZ01000002.1"/>
</dbReference>
<evidence type="ECO:0000313" key="3">
    <source>
        <dbReference type="EMBL" id="QRN53157.1"/>
    </source>
</evidence>
<name>A0ABX7GTS3_9GAMM</name>
<feature type="chain" id="PRO_5046248025" description="Lipoprotein" evidence="2">
    <location>
        <begin position="21"/>
        <end position="158"/>
    </location>
</feature>
<evidence type="ECO:0000256" key="1">
    <source>
        <dbReference type="SAM" id="MobiDB-lite"/>
    </source>
</evidence>
<dbReference type="EMBL" id="CP064030">
    <property type="protein sequence ID" value="QRN53157.1"/>
    <property type="molecule type" value="Genomic_DNA"/>
</dbReference>
<gene>
    <name evidence="3" type="ORF">ISN74_17220</name>
</gene>
<sequence>MSTMRVLTTMMWVGALAACASVPYAQRLQQRQQAYTAAAGAPVQSFRLVLNDIYSWEPLSDTELVVYTQPTRAYLLDLWPCSNLTFTNGIGLTSFANQVQVGFDKVFTGRGYIPCRIKQIRPVDLAQFKLEKESQRHIDSLQREADTSSKQPADTSNP</sequence>
<reference evidence="3 4" key="1">
    <citation type="submission" date="2020-10" db="EMBL/GenBank/DDBJ databases">
        <title>Phylogeny of dyella-like bacteria.</title>
        <authorList>
            <person name="Fu J."/>
        </authorList>
    </citation>
    <scope>NUCLEOTIDE SEQUENCE [LARGE SCALE GENOMIC DNA]</scope>
    <source>
        <strain evidence="3 4">DHOB09</strain>
    </source>
</reference>
<feature type="compositionally biased region" description="Basic and acidic residues" evidence="1">
    <location>
        <begin position="136"/>
        <end position="147"/>
    </location>
</feature>
<evidence type="ECO:0000256" key="2">
    <source>
        <dbReference type="SAM" id="SignalP"/>
    </source>
</evidence>
<evidence type="ECO:0008006" key="5">
    <source>
        <dbReference type="Google" id="ProtNLM"/>
    </source>
</evidence>
<dbReference type="InterPro" id="IPR045500">
    <property type="entry name" value="DUF6491"/>
</dbReference>
<keyword evidence="4" id="KW-1185">Reference proteome</keyword>